<organism evidence="1 2">
    <name type="scientific">Nocardia aurantia</name>
    <dbReference type="NCBI Taxonomy" id="2585199"/>
    <lineage>
        <taxon>Bacteria</taxon>
        <taxon>Bacillati</taxon>
        <taxon>Actinomycetota</taxon>
        <taxon>Actinomycetes</taxon>
        <taxon>Mycobacteriales</taxon>
        <taxon>Nocardiaceae</taxon>
        <taxon>Nocardia</taxon>
    </lineage>
</organism>
<evidence type="ECO:0000313" key="1">
    <source>
        <dbReference type="EMBL" id="MQY30393.1"/>
    </source>
</evidence>
<evidence type="ECO:0000313" key="2">
    <source>
        <dbReference type="Proteomes" id="UP000431401"/>
    </source>
</evidence>
<protein>
    <recommendedName>
        <fullName evidence="3">Growth inhibitor PemK</fullName>
    </recommendedName>
</protein>
<reference evidence="1 2" key="1">
    <citation type="submission" date="2019-10" db="EMBL/GenBank/DDBJ databases">
        <title>Nocardia macrotermitis sp. nov. and Nocardia aurantia sp. nov., isolated from the gut of fungus growing-termite Macrotermes natalensis.</title>
        <authorList>
            <person name="Benndorf R."/>
            <person name="Schwitalla J."/>
            <person name="Martin K."/>
            <person name="De Beer W."/>
            <person name="Kaster A.-K."/>
            <person name="Vollmers J."/>
            <person name="Poulsen M."/>
            <person name="Beemelmanns C."/>
        </authorList>
    </citation>
    <scope>NUCLEOTIDE SEQUENCE [LARGE SCALE GENOMIC DNA]</scope>
    <source>
        <strain evidence="1 2">RB56</strain>
    </source>
</reference>
<dbReference type="Proteomes" id="UP000431401">
    <property type="component" value="Unassembled WGS sequence"/>
</dbReference>
<accession>A0A7K0DX75</accession>
<comment type="caution">
    <text evidence="1">The sequence shown here is derived from an EMBL/GenBank/DDBJ whole genome shotgun (WGS) entry which is preliminary data.</text>
</comment>
<name>A0A7K0DX75_9NOCA</name>
<sequence>MTEPRLLRGEVWNCAPTNPGGEALPRQRAVVVVSDPSVLDSPYRWLHVVPLSEADPGHLLATQTGHGWADALELHPVYRPWLNDRIGALTADESEALDARLRAGIGL</sequence>
<evidence type="ECO:0008006" key="3">
    <source>
        <dbReference type="Google" id="ProtNLM"/>
    </source>
</evidence>
<proteinExistence type="predicted"/>
<keyword evidence="2" id="KW-1185">Reference proteome</keyword>
<dbReference type="RefSeq" id="WP_227838454.1">
    <property type="nucleotide sequence ID" value="NZ_WEGI01000014.1"/>
</dbReference>
<dbReference type="EMBL" id="WEGI01000014">
    <property type="protein sequence ID" value="MQY30393.1"/>
    <property type="molecule type" value="Genomic_DNA"/>
</dbReference>
<gene>
    <name evidence="1" type="ORF">NRB56_59950</name>
</gene>
<dbReference type="AlphaFoldDB" id="A0A7K0DX75"/>